<protein>
    <submittedName>
        <fullName evidence="3">(raccoon dog) hypothetical protein</fullName>
    </submittedName>
</protein>
<evidence type="ECO:0000313" key="4">
    <source>
        <dbReference type="Proteomes" id="UP000645828"/>
    </source>
</evidence>
<evidence type="ECO:0000256" key="2">
    <source>
        <dbReference type="SAM" id="Phobius"/>
    </source>
</evidence>
<feature type="compositionally biased region" description="Low complexity" evidence="1">
    <location>
        <begin position="230"/>
        <end position="240"/>
    </location>
</feature>
<accession>A0A811ZMN9</accession>
<keyword evidence="4" id="KW-1185">Reference proteome</keyword>
<feature type="region of interest" description="Disordered" evidence="1">
    <location>
        <begin position="230"/>
        <end position="250"/>
    </location>
</feature>
<reference evidence="3" key="1">
    <citation type="submission" date="2020-12" db="EMBL/GenBank/DDBJ databases">
        <authorList>
            <consortium name="Molecular Ecology Group"/>
        </authorList>
    </citation>
    <scope>NUCLEOTIDE SEQUENCE</scope>
    <source>
        <strain evidence="3">TBG_1078</strain>
    </source>
</reference>
<evidence type="ECO:0000313" key="3">
    <source>
        <dbReference type="EMBL" id="CAD7689991.1"/>
    </source>
</evidence>
<sequence>MNILQRIHFPVGGNLGRFLFSFFFFLLLLLLFFFFFFRVAGLQGNVSSILLNIAKVLLLGEQIKHSRKADVFNWLLKDCVSNRFQFCPGGSSHFPEASVLPIKGPKPRPREKTESSLPAAFPSWCQPSLTCTTSMDTEDSGLISQPWRDLAATKRPQETQNGSGGGIYWFYCPKERAEKSRTYLPRRKHPGQQWPDSRVCPRQHVLGPRPSSNSWRGLSVDPVASCVAAAAHQAGEAEAQPSVTEHPLLP</sequence>
<keyword evidence="2" id="KW-0812">Transmembrane</keyword>
<keyword evidence="2" id="KW-0472">Membrane</keyword>
<feature type="transmembrane region" description="Helical" evidence="2">
    <location>
        <begin position="18"/>
        <end position="37"/>
    </location>
</feature>
<gene>
    <name evidence="3" type="ORF">NYPRO_LOCUS22785</name>
</gene>
<proteinExistence type="predicted"/>
<comment type="caution">
    <text evidence="3">The sequence shown here is derived from an EMBL/GenBank/DDBJ whole genome shotgun (WGS) entry which is preliminary data.</text>
</comment>
<dbReference type="EMBL" id="CAJHUB010000769">
    <property type="protein sequence ID" value="CAD7689991.1"/>
    <property type="molecule type" value="Genomic_DNA"/>
</dbReference>
<name>A0A811ZMN9_NYCPR</name>
<dbReference type="Proteomes" id="UP000645828">
    <property type="component" value="Unassembled WGS sequence"/>
</dbReference>
<keyword evidence="2" id="KW-1133">Transmembrane helix</keyword>
<organism evidence="3 4">
    <name type="scientific">Nyctereutes procyonoides</name>
    <name type="common">Raccoon dog</name>
    <name type="synonym">Canis procyonoides</name>
    <dbReference type="NCBI Taxonomy" id="34880"/>
    <lineage>
        <taxon>Eukaryota</taxon>
        <taxon>Metazoa</taxon>
        <taxon>Chordata</taxon>
        <taxon>Craniata</taxon>
        <taxon>Vertebrata</taxon>
        <taxon>Euteleostomi</taxon>
        <taxon>Mammalia</taxon>
        <taxon>Eutheria</taxon>
        <taxon>Laurasiatheria</taxon>
        <taxon>Carnivora</taxon>
        <taxon>Caniformia</taxon>
        <taxon>Canidae</taxon>
        <taxon>Nyctereutes</taxon>
    </lineage>
</organism>
<dbReference type="AlphaFoldDB" id="A0A811ZMN9"/>
<evidence type="ECO:0000256" key="1">
    <source>
        <dbReference type="SAM" id="MobiDB-lite"/>
    </source>
</evidence>